<feature type="transmembrane region" description="Helical" evidence="1">
    <location>
        <begin position="176"/>
        <end position="196"/>
    </location>
</feature>
<name>A0A268EMR5_9BACL</name>
<evidence type="ECO:0000256" key="1">
    <source>
        <dbReference type="SAM" id="Phobius"/>
    </source>
</evidence>
<protein>
    <submittedName>
        <fullName evidence="2">Uncharacterized protein</fullName>
    </submittedName>
</protein>
<comment type="caution">
    <text evidence="2">The sequence shown here is derived from an EMBL/GenBank/DDBJ whole genome shotgun (WGS) entry which is preliminary data.</text>
</comment>
<feature type="transmembrane region" description="Helical" evidence="1">
    <location>
        <begin position="6"/>
        <end position="25"/>
    </location>
</feature>
<proteinExistence type="predicted"/>
<keyword evidence="1" id="KW-0812">Transmembrane</keyword>
<keyword evidence="1" id="KW-1133">Transmembrane helix</keyword>
<keyword evidence="1" id="KW-0472">Membrane</keyword>
<accession>A0A268EMR5</accession>
<reference evidence="2 3" key="1">
    <citation type="submission" date="2017-07" db="EMBL/GenBank/DDBJ databases">
        <title>Isolation and whole genome analysis of endospore-forming bacteria from heroin.</title>
        <authorList>
            <person name="Kalinowski J."/>
            <person name="Ahrens B."/>
            <person name="Al-Dilaimi A."/>
            <person name="Winkler A."/>
            <person name="Wibberg D."/>
            <person name="Schleenbecker U."/>
            <person name="Ruckert C."/>
            <person name="Wolfel R."/>
            <person name="Grass G."/>
        </authorList>
    </citation>
    <scope>NUCLEOTIDE SEQUENCE [LARGE SCALE GENOMIC DNA]</scope>
    <source>
        <strain evidence="2 3">7537-G1</strain>
    </source>
</reference>
<gene>
    <name evidence="2" type="ORF">CHH67_17840</name>
</gene>
<dbReference type="EMBL" id="NPBY01000057">
    <property type="protein sequence ID" value="PAD74410.1"/>
    <property type="molecule type" value="Genomic_DNA"/>
</dbReference>
<dbReference type="AlphaFoldDB" id="A0A268EMR5"/>
<sequence>MTKTHYFYIGYGLLCLLGITSPLLNPWEGATTVWDRLYLKFYGVSPYGGFSLLSFLFYSIIYTGFLYQFQLFLTDYLSGRFYYTAIRYQSLARWFIHLGWQMSYKAACFLVVLATVTVLIGLALGDSPELTVSVLSNLTVIQLLIQFLLNGWLQLMNGLMIVFITAWVFKEPSYNLIAMGLLTIAALPVLNAGGWLPAGLNSTAYLSGQWEDLILITMKLVVYLLIQLVVIAVLFKRKNIAFY</sequence>
<dbReference type="RefSeq" id="WP_095266560.1">
    <property type="nucleotide sequence ID" value="NZ_NPBY01000057.1"/>
</dbReference>
<evidence type="ECO:0000313" key="2">
    <source>
        <dbReference type="EMBL" id="PAD74410.1"/>
    </source>
</evidence>
<organism evidence="2 3">
    <name type="scientific">Paenibacillus campinasensis</name>
    <dbReference type="NCBI Taxonomy" id="66347"/>
    <lineage>
        <taxon>Bacteria</taxon>
        <taxon>Bacillati</taxon>
        <taxon>Bacillota</taxon>
        <taxon>Bacilli</taxon>
        <taxon>Bacillales</taxon>
        <taxon>Paenibacillaceae</taxon>
        <taxon>Paenibacillus</taxon>
    </lineage>
</organism>
<evidence type="ECO:0000313" key="3">
    <source>
        <dbReference type="Proteomes" id="UP000215596"/>
    </source>
</evidence>
<dbReference type="OrthoDB" id="2356989at2"/>
<feature type="transmembrane region" description="Helical" evidence="1">
    <location>
        <begin position="104"/>
        <end position="124"/>
    </location>
</feature>
<dbReference type="Proteomes" id="UP000215596">
    <property type="component" value="Unassembled WGS sequence"/>
</dbReference>
<feature type="transmembrane region" description="Helical" evidence="1">
    <location>
        <begin position="216"/>
        <end position="235"/>
    </location>
</feature>
<feature type="transmembrane region" description="Helical" evidence="1">
    <location>
        <begin position="37"/>
        <end position="59"/>
    </location>
</feature>
<feature type="transmembrane region" description="Helical" evidence="1">
    <location>
        <begin position="144"/>
        <end position="169"/>
    </location>
</feature>